<evidence type="ECO:0000313" key="1">
    <source>
        <dbReference type="EMBL" id="VDO68912.1"/>
    </source>
</evidence>
<sequence>MKEHRIIWLQREFDKRAEKISAQIEKHLDILRTDLLPPLEEFALERWAQSSIPEQVALADIVASNGLCEESLLQYFEFIRDTPNLSVDFFHTDSSDLFKEREEIPHCVIID</sequence>
<organism evidence="3">
    <name type="scientific">Onchocerca flexuosa</name>
    <dbReference type="NCBI Taxonomy" id="387005"/>
    <lineage>
        <taxon>Eukaryota</taxon>
        <taxon>Metazoa</taxon>
        <taxon>Ecdysozoa</taxon>
        <taxon>Nematoda</taxon>
        <taxon>Chromadorea</taxon>
        <taxon>Rhabditida</taxon>
        <taxon>Spirurina</taxon>
        <taxon>Spiruromorpha</taxon>
        <taxon>Filarioidea</taxon>
        <taxon>Onchocercidae</taxon>
        <taxon>Onchocerca</taxon>
    </lineage>
</organism>
<gene>
    <name evidence="1" type="ORF">OFLC_LOCUS10491</name>
</gene>
<dbReference type="STRING" id="387005.A0A183HSN1"/>
<evidence type="ECO:0000313" key="3">
    <source>
        <dbReference type="WBParaSite" id="OFLC_0001049201-mRNA-1"/>
    </source>
</evidence>
<proteinExistence type="predicted"/>
<dbReference type="Proteomes" id="UP000267606">
    <property type="component" value="Unassembled WGS sequence"/>
</dbReference>
<protein>
    <submittedName>
        <fullName evidence="3">PIN_12 domain-containing protein</fullName>
    </submittedName>
</protein>
<reference evidence="3" key="1">
    <citation type="submission" date="2016-06" db="UniProtKB">
        <authorList>
            <consortium name="WormBaseParasite"/>
        </authorList>
    </citation>
    <scope>IDENTIFICATION</scope>
</reference>
<dbReference type="EMBL" id="UZAJ01014038">
    <property type="protein sequence ID" value="VDO68912.1"/>
    <property type="molecule type" value="Genomic_DNA"/>
</dbReference>
<name>A0A183HSN1_9BILA</name>
<dbReference type="WBParaSite" id="OFLC_0001049201-mRNA-1">
    <property type="protein sequence ID" value="OFLC_0001049201-mRNA-1"/>
    <property type="gene ID" value="OFLC_0001049201"/>
</dbReference>
<dbReference type="AlphaFoldDB" id="A0A183HSN1"/>
<reference evidence="1 2" key="2">
    <citation type="submission" date="2018-11" db="EMBL/GenBank/DDBJ databases">
        <authorList>
            <consortium name="Pathogen Informatics"/>
        </authorList>
    </citation>
    <scope>NUCLEOTIDE SEQUENCE [LARGE SCALE GENOMIC DNA]</scope>
</reference>
<keyword evidence="2" id="KW-1185">Reference proteome</keyword>
<evidence type="ECO:0000313" key="2">
    <source>
        <dbReference type="Proteomes" id="UP000267606"/>
    </source>
</evidence>
<accession>A0A183HSN1</accession>